<evidence type="ECO:0000313" key="2">
    <source>
        <dbReference type="Proteomes" id="UP000270094"/>
    </source>
</evidence>
<proteinExistence type="predicted"/>
<accession>A0A3P7J0C6</accession>
<protein>
    <submittedName>
        <fullName evidence="1">Uncharacterized protein</fullName>
    </submittedName>
</protein>
<reference evidence="1 2" key="1">
    <citation type="submission" date="2018-11" db="EMBL/GenBank/DDBJ databases">
        <authorList>
            <consortium name="Pathogen Informatics"/>
        </authorList>
    </citation>
    <scope>NUCLEOTIDE SEQUENCE [LARGE SCALE GENOMIC DNA]</scope>
</reference>
<dbReference type="AlphaFoldDB" id="A0A3P7J0C6"/>
<sequence>MVAIERPRIASALQADGFQTVKPDRLFRRASVIRSCSLSSQHEYRPASRKSVQRALRQASQVCGLVRLHLSLRTVDGSVKYRVNCGFDKLGNNGHEQFFRPHVENER</sequence>
<dbReference type="Proteomes" id="UP000270094">
    <property type="component" value="Unassembled WGS sequence"/>
</dbReference>
<keyword evidence="2" id="KW-1185">Reference proteome</keyword>
<gene>
    <name evidence="1" type="ORF">SVUK_LOCUS7967</name>
</gene>
<organism evidence="1 2">
    <name type="scientific">Strongylus vulgaris</name>
    <name type="common">Blood worm</name>
    <dbReference type="NCBI Taxonomy" id="40348"/>
    <lineage>
        <taxon>Eukaryota</taxon>
        <taxon>Metazoa</taxon>
        <taxon>Ecdysozoa</taxon>
        <taxon>Nematoda</taxon>
        <taxon>Chromadorea</taxon>
        <taxon>Rhabditida</taxon>
        <taxon>Rhabditina</taxon>
        <taxon>Rhabditomorpha</taxon>
        <taxon>Strongyloidea</taxon>
        <taxon>Strongylidae</taxon>
        <taxon>Strongylus</taxon>
    </lineage>
</organism>
<name>A0A3P7J0C6_STRVU</name>
<dbReference type="EMBL" id="UYYB01028152">
    <property type="protein sequence ID" value="VDM72969.1"/>
    <property type="molecule type" value="Genomic_DNA"/>
</dbReference>
<evidence type="ECO:0000313" key="1">
    <source>
        <dbReference type="EMBL" id="VDM72969.1"/>
    </source>
</evidence>